<dbReference type="GO" id="GO:0006529">
    <property type="term" value="P:asparagine biosynthetic process"/>
    <property type="evidence" value="ECO:0007669"/>
    <property type="project" value="InterPro"/>
</dbReference>
<evidence type="ECO:0000256" key="3">
    <source>
        <dbReference type="ARBA" id="ARBA00048741"/>
    </source>
</evidence>
<dbReference type="AlphaFoldDB" id="A0AAU8BKI8"/>
<feature type="domain" description="Asparagine synthetase" evidence="4">
    <location>
        <begin position="184"/>
        <end position="308"/>
    </location>
</feature>
<dbReference type="EC" id="6.3.5.4" evidence="2"/>
<evidence type="ECO:0000313" key="5">
    <source>
        <dbReference type="EMBL" id="XCD17167.1"/>
    </source>
</evidence>
<sequence>MAHYLITIPKATNKAVEITNTANDGELDSATIWELGHKTVICWGDPASAASDADIIADVSLNRSQSYWGRSWIVVDSNEQTVQACTDRLGIFPVWIGEHQHNTAVYTSRQALSTFTHHQPKTSSAQRTLVAFGQLFDEQTLWNEIRCLNGRTTVTIDSERTNIQSHQDIPILDNDITRFDDALEAFVEAVREAFNYGSEPMVSLSGGLDSRLILSAATALGKKPTTLTYGSPLSSDHQIAKNLAECAGLRLITGNEFATPTDPSNIQRVADLGNGEVPLHHAHSILDSSLLAQTSGRMLLTGTGAEVARAFYYDRGFPGFSIFGQGMVGHTSLMERAKRYIREEYSKSATPFFNYAPQYKETMLNDLNRIIERHAHDFDTAARFLDNFYLQNRVVRFVACGQQMLDSHYLRSHPFLNKDALYQIAHLPVRYKLASRFHRKAIQKLSPKLANIRWDKTDQPLSHGLPLSYRYPALTSRLGIENWGKNSTPMYNYSELAKHLSRGTIERSLRQMNCLSNINDDQSWQCVQQHLPTLGFSAVWSQSKPLTAIQSITGA</sequence>
<dbReference type="EMBL" id="CP115920">
    <property type="protein sequence ID" value="XCD17167.1"/>
    <property type="molecule type" value="Genomic_DNA"/>
</dbReference>
<accession>A0AAU8BKI8</accession>
<dbReference type="SUPFAM" id="SSF52402">
    <property type="entry name" value="Adenine nucleotide alpha hydrolases-like"/>
    <property type="match status" value="1"/>
</dbReference>
<dbReference type="InterPro" id="IPR001962">
    <property type="entry name" value="Asn_synthase"/>
</dbReference>
<dbReference type="InterPro" id="IPR014729">
    <property type="entry name" value="Rossmann-like_a/b/a_fold"/>
</dbReference>
<gene>
    <name evidence="5" type="ORF">PG915_06465</name>
</gene>
<dbReference type="Pfam" id="PF00733">
    <property type="entry name" value="Asn_synthase"/>
    <property type="match status" value="1"/>
</dbReference>
<evidence type="ECO:0000256" key="1">
    <source>
        <dbReference type="ARBA" id="ARBA00005187"/>
    </source>
</evidence>
<dbReference type="RefSeq" id="WP_353498376.1">
    <property type="nucleotide sequence ID" value="NZ_CP115920.1"/>
</dbReference>
<name>A0AAU8BKI8_9VIBR</name>
<comment type="pathway">
    <text evidence="1">Amino-acid biosynthesis; L-asparagine biosynthesis; L-asparagine from L-aspartate (L-Gln route): step 1/1.</text>
</comment>
<proteinExistence type="predicted"/>
<dbReference type="PANTHER" id="PTHR43284">
    <property type="entry name" value="ASPARAGINE SYNTHETASE (GLUTAMINE-HYDROLYZING)"/>
    <property type="match status" value="1"/>
</dbReference>
<comment type="catalytic activity">
    <reaction evidence="3">
        <text>L-aspartate + L-glutamine + ATP + H2O = L-asparagine + L-glutamate + AMP + diphosphate + H(+)</text>
        <dbReference type="Rhea" id="RHEA:12228"/>
        <dbReference type="ChEBI" id="CHEBI:15377"/>
        <dbReference type="ChEBI" id="CHEBI:15378"/>
        <dbReference type="ChEBI" id="CHEBI:29985"/>
        <dbReference type="ChEBI" id="CHEBI:29991"/>
        <dbReference type="ChEBI" id="CHEBI:30616"/>
        <dbReference type="ChEBI" id="CHEBI:33019"/>
        <dbReference type="ChEBI" id="CHEBI:58048"/>
        <dbReference type="ChEBI" id="CHEBI:58359"/>
        <dbReference type="ChEBI" id="CHEBI:456215"/>
        <dbReference type="EC" id="6.3.5.4"/>
    </reaction>
</comment>
<dbReference type="KEGG" id="vck:PG915_06465"/>
<evidence type="ECO:0000256" key="2">
    <source>
        <dbReference type="ARBA" id="ARBA00012737"/>
    </source>
</evidence>
<dbReference type="Gene3D" id="3.40.50.620">
    <property type="entry name" value="HUPs"/>
    <property type="match status" value="1"/>
</dbReference>
<dbReference type="PANTHER" id="PTHR43284:SF1">
    <property type="entry name" value="ASPARAGINE SYNTHETASE"/>
    <property type="match status" value="1"/>
</dbReference>
<reference evidence="5" key="1">
    <citation type="submission" date="2023-01" db="EMBL/GenBank/DDBJ databases">
        <title>Vibrio sp. CB1-14 genome sequencing.</title>
        <authorList>
            <person name="Otstavnykh N."/>
            <person name="Isaeva M."/>
            <person name="Meleshko D."/>
        </authorList>
    </citation>
    <scope>NUCLEOTIDE SEQUENCE</scope>
    <source>
        <strain evidence="5">CB1-14</strain>
    </source>
</reference>
<dbReference type="InterPro" id="IPR051786">
    <property type="entry name" value="ASN_synthetase/amidase"/>
</dbReference>
<dbReference type="GO" id="GO:0004066">
    <property type="term" value="F:asparagine synthase (glutamine-hydrolyzing) activity"/>
    <property type="evidence" value="ECO:0007669"/>
    <property type="project" value="UniProtKB-EC"/>
</dbReference>
<organism evidence="5">
    <name type="scientific">Vibrio chaetopteri</name>
    <dbReference type="NCBI Taxonomy" id="3016528"/>
    <lineage>
        <taxon>Bacteria</taxon>
        <taxon>Pseudomonadati</taxon>
        <taxon>Pseudomonadota</taxon>
        <taxon>Gammaproteobacteria</taxon>
        <taxon>Vibrionales</taxon>
        <taxon>Vibrionaceae</taxon>
        <taxon>Vibrio</taxon>
    </lineage>
</organism>
<evidence type="ECO:0000259" key="4">
    <source>
        <dbReference type="Pfam" id="PF00733"/>
    </source>
</evidence>
<protein>
    <recommendedName>
        <fullName evidence="2">asparagine synthase (glutamine-hydrolyzing)</fullName>
        <ecNumber evidence="2">6.3.5.4</ecNumber>
    </recommendedName>
</protein>